<dbReference type="AlphaFoldDB" id="A0AAP0KBK2"/>
<gene>
    <name evidence="1" type="ORF">Scep_006989</name>
</gene>
<evidence type="ECO:0000313" key="2">
    <source>
        <dbReference type="Proteomes" id="UP001419268"/>
    </source>
</evidence>
<reference evidence="1 2" key="1">
    <citation type="submission" date="2024-01" db="EMBL/GenBank/DDBJ databases">
        <title>Genome assemblies of Stephania.</title>
        <authorList>
            <person name="Yang L."/>
        </authorList>
    </citation>
    <scope>NUCLEOTIDE SEQUENCE [LARGE SCALE GENOMIC DNA]</scope>
    <source>
        <strain evidence="1">JXDWG</strain>
        <tissue evidence="1">Leaf</tissue>
    </source>
</reference>
<sequence>MIVYFLLHLDTHYSIPPTHFSHRSNTVPVNLHFSFIQARLLPHHSLPLVVSLLTLSLLCSAVISRLHHLSQAHCQSLSR</sequence>
<protein>
    <submittedName>
        <fullName evidence="1">Uncharacterized protein</fullName>
    </submittedName>
</protein>
<accession>A0AAP0KBK2</accession>
<evidence type="ECO:0000313" key="1">
    <source>
        <dbReference type="EMBL" id="KAK9148232.1"/>
    </source>
</evidence>
<keyword evidence="2" id="KW-1185">Reference proteome</keyword>
<dbReference type="EMBL" id="JBBNAG010000003">
    <property type="protein sequence ID" value="KAK9148232.1"/>
    <property type="molecule type" value="Genomic_DNA"/>
</dbReference>
<name>A0AAP0KBK2_9MAGN</name>
<proteinExistence type="predicted"/>
<organism evidence="1 2">
    <name type="scientific">Stephania cephalantha</name>
    <dbReference type="NCBI Taxonomy" id="152367"/>
    <lineage>
        <taxon>Eukaryota</taxon>
        <taxon>Viridiplantae</taxon>
        <taxon>Streptophyta</taxon>
        <taxon>Embryophyta</taxon>
        <taxon>Tracheophyta</taxon>
        <taxon>Spermatophyta</taxon>
        <taxon>Magnoliopsida</taxon>
        <taxon>Ranunculales</taxon>
        <taxon>Menispermaceae</taxon>
        <taxon>Menispermoideae</taxon>
        <taxon>Cissampelideae</taxon>
        <taxon>Stephania</taxon>
    </lineage>
</organism>
<dbReference type="Proteomes" id="UP001419268">
    <property type="component" value="Unassembled WGS sequence"/>
</dbReference>
<comment type="caution">
    <text evidence="1">The sequence shown here is derived from an EMBL/GenBank/DDBJ whole genome shotgun (WGS) entry which is preliminary data.</text>
</comment>